<gene>
    <name evidence="3" type="ORF">SAMN04489757_12250</name>
</gene>
<dbReference type="Proteomes" id="UP000198806">
    <property type="component" value="Unassembled WGS sequence"/>
</dbReference>
<feature type="transmembrane region" description="Helical" evidence="1">
    <location>
        <begin position="127"/>
        <end position="147"/>
    </location>
</feature>
<dbReference type="SMART" id="SM00014">
    <property type="entry name" value="acidPPc"/>
    <property type="match status" value="1"/>
</dbReference>
<dbReference type="Pfam" id="PF01569">
    <property type="entry name" value="PAP2"/>
    <property type="match status" value="1"/>
</dbReference>
<dbReference type="STRING" id="1527.SAMN04489757_12250"/>
<keyword evidence="1" id="KW-0472">Membrane</keyword>
<feature type="transmembrane region" description="Helical" evidence="1">
    <location>
        <begin position="58"/>
        <end position="77"/>
    </location>
</feature>
<keyword evidence="4" id="KW-1185">Reference proteome</keyword>
<dbReference type="Gene3D" id="1.20.144.10">
    <property type="entry name" value="Phosphatidic acid phosphatase type 2/haloperoxidase"/>
    <property type="match status" value="1"/>
</dbReference>
<dbReference type="InterPro" id="IPR036938">
    <property type="entry name" value="PAP2/HPO_sf"/>
</dbReference>
<feature type="transmembrane region" description="Helical" evidence="1">
    <location>
        <begin position="103"/>
        <end position="120"/>
    </location>
</feature>
<keyword evidence="1" id="KW-1133">Transmembrane helix</keyword>
<dbReference type="OrthoDB" id="9789113at2"/>
<dbReference type="GO" id="GO:0042392">
    <property type="term" value="F:sphingosine-1-phosphate phosphatase activity"/>
    <property type="evidence" value="ECO:0007669"/>
    <property type="project" value="TreeGrafter"/>
</dbReference>
<dbReference type="AlphaFoldDB" id="A0A1I5GTV6"/>
<evidence type="ECO:0000313" key="3">
    <source>
        <dbReference type="EMBL" id="SFO39428.1"/>
    </source>
</evidence>
<dbReference type="CDD" id="cd03392">
    <property type="entry name" value="PAP2_like_2"/>
    <property type="match status" value="1"/>
</dbReference>
<proteinExistence type="predicted"/>
<dbReference type="RefSeq" id="WP_091687275.1">
    <property type="nucleotide sequence ID" value="NZ_BAABFM010000004.1"/>
</dbReference>
<keyword evidence="1" id="KW-0812">Transmembrane</keyword>
<organism evidence="3 4">
    <name type="scientific">Anaerocolumna aminovalerica</name>
    <dbReference type="NCBI Taxonomy" id="1527"/>
    <lineage>
        <taxon>Bacteria</taxon>
        <taxon>Bacillati</taxon>
        <taxon>Bacillota</taxon>
        <taxon>Clostridia</taxon>
        <taxon>Lachnospirales</taxon>
        <taxon>Lachnospiraceae</taxon>
        <taxon>Anaerocolumna</taxon>
    </lineage>
</organism>
<dbReference type="EMBL" id="FOWD01000022">
    <property type="protein sequence ID" value="SFO39428.1"/>
    <property type="molecule type" value="Genomic_DNA"/>
</dbReference>
<reference evidence="3 4" key="1">
    <citation type="submission" date="2016-10" db="EMBL/GenBank/DDBJ databases">
        <authorList>
            <person name="de Groot N.N."/>
        </authorList>
    </citation>
    <scope>NUCLEOTIDE SEQUENCE [LARGE SCALE GENOMIC DNA]</scope>
    <source>
        <strain evidence="3 4">DSM 1283</strain>
    </source>
</reference>
<dbReference type="PANTHER" id="PTHR14969">
    <property type="entry name" value="SPHINGOSINE-1-PHOSPHATE PHOSPHOHYDROLASE"/>
    <property type="match status" value="1"/>
</dbReference>
<evidence type="ECO:0000256" key="1">
    <source>
        <dbReference type="SAM" id="Phobius"/>
    </source>
</evidence>
<evidence type="ECO:0000313" key="4">
    <source>
        <dbReference type="Proteomes" id="UP000198806"/>
    </source>
</evidence>
<evidence type="ECO:0000259" key="2">
    <source>
        <dbReference type="SMART" id="SM00014"/>
    </source>
</evidence>
<feature type="transmembrane region" description="Helical" evidence="1">
    <location>
        <begin position="153"/>
        <end position="175"/>
    </location>
</feature>
<sequence length="184" mass="20265">MIEIITSFDWTVLNWIHDTLTCPVLDYLMPKITALGDGGLIWIVTALVLLTSKKYRKYGITLIIGLVMGVLVGNVFLKNFFERSRPSWSDPSITLLISNPTDFSFPSGHTLASAIAATILTMSNKKFGCVAIPLACLIAFSRLYLYVHFPSDVLGAALIGLVIGVSVFFGVRWLISKVSKRSSY</sequence>
<feature type="transmembrane region" description="Helical" evidence="1">
    <location>
        <begin position="32"/>
        <end position="51"/>
    </location>
</feature>
<name>A0A1I5GTV6_9FIRM</name>
<accession>A0A1I5GTV6</accession>
<dbReference type="InterPro" id="IPR000326">
    <property type="entry name" value="PAP2/HPO"/>
</dbReference>
<protein>
    <submittedName>
        <fullName evidence="3">Undecaprenyl-diphosphatase</fullName>
    </submittedName>
</protein>
<dbReference type="SUPFAM" id="SSF48317">
    <property type="entry name" value="Acid phosphatase/Vanadium-dependent haloperoxidase"/>
    <property type="match status" value="1"/>
</dbReference>
<dbReference type="PANTHER" id="PTHR14969:SF13">
    <property type="entry name" value="AT30094P"/>
    <property type="match status" value="1"/>
</dbReference>
<feature type="domain" description="Phosphatidic acid phosphatase type 2/haloperoxidase" evidence="2">
    <location>
        <begin position="58"/>
        <end position="168"/>
    </location>
</feature>